<proteinExistence type="predicted"/>
<reference evidence="1" key="1">
    <citation type="journal article" date="2020" name="Stud. Mycol.">
        <title>101 Dothideomycetes genomes: a test case for predicting lifestyles and emergence of pathogens.</title>
        <authorList>
            <person name="Haridas S."/>
            <person name="Albert R."/>
            <person name="Binder M."/>
            <person name="Bloem J."/>
            <person name="Labutti K."/>
            <person name="Salamov A."/>
            <person name="Andreopoulos B."/>
            <person name="Baker S."/>
            <person name="Barry K."/>
            <person name="Bills G."/>
            <person name="Bluhm B."/>
            <person name="Cannon C."/>
            <person name="Castanera R."/>
            <person name="Culley D."/>
            <person name="Daum C."/>
            <person name="Ezra D."/>
            <person name="Gonzalez J."/>
            <person name="Henrissat B."/>
            <person name="Kuo A."/>
            <person name="Liang C."/>
            <person name="Lipzen A."/>
            <person name="Lutzoni F."/>
            <person name="Magnuson J."/>
            <person name="Mondo S."/>
            <person name="Nolan M."/>
            <person name="Ohm R."/>
            <person name="Pangilinan J."/>
            <person name="Park H.-J."/>
            <person name="Ramirez L."/>
            <person name="Alfaro M."/>
            <person name="Sun H."/>
            <person name="Tritt A."/>
            <person name="Yoshinaga Y."/>
            <person name="Zwiers L.-H."/>
            <person name="Turgeon B."/>
            <person name="Goodwin S."/>
            <person name="Spatafora J."/>
            <person name="Crous P."/>
            <person name="Grigoriev I."/>
        </authorList>
    </citation>
    <scope>NUCLEOTIDE SEQUENCE</scope>
    <source>
        <strain evidence="1">CBS 116005</strain>
    </source>
</reference>
<keyword evidence="2" id="KW-1185">Reference proteome</keyword>
<evidence type="ECO:0008006" key="3">
    <source>
        <dbReference type="Google" id="ProtNLM"/>
    </source>
</evidence>
<protein>
    <recommendedName>
        <fullName evidence="3">F-box domain-containing protein</fullName>
    </recommendedName>
</protein>
<dbReference type="SUPFAM" id="SSF50978">
    <property type="entry name" value="WD40 repeat-like"/>
    <property type="match status" value="1"/>
</dbReference>
<dbReference type="Pfam" id="PF25499">
    <property type="entry name" value="Beta-prop_pof12"/>
    <property type="match status" value="1"/>
</dbReference>
<sequence>MHDSVIYTADLKDGLRAWSAKGERKMLAHTLLHAASSPPTSLSVDTRAGKEGSAKLVIGFEDGGYGVYSLDEQEQHFTHHYTHQSSSNGVISASAVSWPFVATMTATQLLSLYRFNDGAGVLDAPLLLHSLKSHTVWPPLSVSLRASATSLVISIAYAIPTYISGWTVGLQEVSVTPKGDFLHSRLASAIDQHYRPLAFAAPPMMHHLAATTTGTLATSTTLELRHIHSKPISLSYTHPYLLVSHPDNTLTLYLVTSSAEKLSISPGSRLWGHTSSVSGAHVGGRGKAVSVSKRGDELRVWELEGGFTSSAARKRLASGDLSVQIRPESQSTHGPRAEADLVSRAIAARGPGSCSQYVGEDLTFTRGWIGFDDENVVVLKEQSYGRRALIVYDFT</sequence>
<evidence type="ECO:0000313" key="1">
    <source>
        <dbReference type="EMBL" id="KAF2765307.1"/>
    </source>
</evidence>
<dbReference type="InterPro" id="IPR036322">
    <property type="entry name" value="WD40_repeat_dom_sf"/>
</dbReference>
<dbReference type="EMBL" id="ML995895">
    <property type="protein sequence ID" value="KAF2765307.1"/>
    <property type="molecule type" value="Genomic_DNA"/>
</dbReference>
<organism evidence="1 2">
    <name type="scientific">Teratosphaeria nubilosa</name>
    <dbReference type="NCBI Taxonomy" id="161662"/>
    <lineage>
        <taxon>Eukaryota</taxon>
        <taxon>Fungi</taxon>
        <taxon>Dikarya</taxon>
        <taxon>Ascomycota</taxon>
        <taxon>Pezizomycotina</taxon>
        <taxon>Dothideomycetes</taxon>
        <taxon>Dothideomycetidae</taxon>
        <taxon>Mycosphaerellales</taxon>
        <taxon>Teratosphaeriaceae</taxon>
        <taxon>Teratosphaeria</taxon>
    </lineage>
</organism>
<dbReference type="AlphaFoldDB" id="A0A6G1KXI4"/>
<dbReference type="Proteomes" id="UP000799436">
    <property type="component" value="Unassembled WGS sequence"/>
</dbReference>
<evidence type="ECO:0000313" key="2">
    <source>
        <dbReference type="Proteomes" id="UP000799436"/>
    </source>
</evidence>
<accession>A0A6G1KXI4</accession>
<gene>
    <name evidence="1" type="ORF">EJ03DRAFT_331063</name>
</gene>
<name>A0A6G1KXI4_9PEZI</name>
<dbReference type="OrthoDB" id="3219396at2759"/>